<protein>
    <submittedName>
        <fullName evidence="2">Uncharacterized protein</fullName>
    </submittedName>
</protein>
<keyword evidence="3" id="KW-1185">Reference proteome</keyword>
<feature type="transmembrane region" description="Helical" evidence="1">
    <location>
        <begin position="110"/>
        <end position="129"/>
    </location>
</feature>
<feature type="transmembrane region" description="Helical" evidence="1">
    <location>
        <begin position="201"/>
        <end position="221"/>
    </location>
</feature>
<sequence length="334" mass="38822">METENYLIIKDEKLEAFDILRKAFTISASNIYFLIFTILTSLPLFFFLVYYEPFLQRFLLEISEIQEPSPSHYFNYYGSRVRPFQFQWSIPTVITRKLNNEFPGGLTQLALVYLIPFHLLELSTVLVIVDLASKKYIRREELEEEPPLTLNEMIHGRFDITRLLGTVVTFVYVIIMSTCTLLGLVWLAATYYVVVKFFHDVLVVLWCLVAFVALLTMYLGWSAGRNMSVVISILERRHGTKAMALASCYSIGNGWRGFRLMLVFFAWEVCLRLPCMYFGCKKSWSVGILTQIGLFCLGNVVKWVAFTIYFYDCKNRDLERKLMMKAKKRAVESG</sequence>
<comment type="caution">
    <text evidence="2">The sequence shown here is derived from an EMBL/GenBank/DDBJ whole genome shotgun (WGS) entry which is preliminary data.</text>
</comment>
<evidence type="ECO:0000313" key="2">
    <source>
        <dbReference type="EMBL" id="KAK9935520.1"/>
    </source>
</evidence>
<feature type="transmembrane region" description="Helical" evidence="1">
    <location>
        <begin position="163"/>
        <end position="189"/>
    </location>
</feature>
<reference evidence="2 3" key="1">
    <citation type="journal article" date="2023" name="G3 (Bethesda)">
        <title>A chromosome-length genome assembly and annotation of blackberry (Rubus argutus, cv. 'Hillquist').</title>
        <authorList>
            <person name="Bruna T."/>
            <person name="Aryal R."/>
            <person name="Dudchenko O."/>
            <person name="Sargent D.J."/>
            <person name="Mead D."/>
            <person name="Buti M."/>
            <person name="Cavallini A."/>
            <person name="Hytonen T."/>
            <person name="Andres J."/>
            <person name="Pham M."/>
            <person name="Weisz D."/>
            <person name="Mascagni F."/>
            <person name="Usai G."/>
            <person name="Natali L."/>
            <person name="Bassil N."/>
            <person name="Fernandez G.E."/>
            <person name="Lomsadze A."/>
            <person name="Armour M."/>
            <person name="Olukolu B."/>
            <person name="Poorten T."/>
            <person name="Britton C."/>
            <person name="Davik J."/>
            <person name="Ashrafi H."/>
            <person name="Aiden E.L."/>
            <person name="Borodovsky M."/>
            <person name="Worthington M."/>
        </authorList>
    </citation>
    <scope>NUCLEOTIDE SEQUENCE [LARGE SCALE GENOMIC DNA]</scope>
    <source>
        <strain evidence="2">PI 553951</strain>
    </source>
</reference>
<feature type="transmembrane region" description="Helical" evidence="1">
    <location>
        <begin position="287"/>
        <end position="311"/>
    </location>
</feature>
<evidence type="ECO:0000313" key="3">
    <source>
        <dbReference type="Proteomes" id="UP001457282"/>
    </source>
</evidence>
<keyword evidence="1" id="KW-0472">Membrane</keyword>
<gene>
    <name evidence="2" type="ORF">M0R45_022621</name>
</gene>
<keyword evidence="1" id="KW-0812">Transmembrane</keyword>
<accession>A0AAW1XIC4</accession>
<dbReference type="EMBL" id="JBEDUW010000004">
    <property type="protein sequence ID" value="KAK9935520.1"/>
    <property type="molecule type" value="Genomic_DNA"/>
</dbReference>
<dbReference type="PANTHER" id="PTHR36714">
    <property type="entry name" value="T23E23.1"/>
    <property type="match status" value="1"/>
</dbReference>
<feature type="transmembrane region" description="Helical" evidence="1">
    <location>
        <begin position="242"/>
        <end position="267"/>
    </location>
</feature>
<proteinExistence type="predicted"/>
<evidence type="ECO:0000256" key="1">
    <source>
        <dbReference type="SAM" id="Phobius"/>
    </source>
</evidence>
<keyword evidence="1" id="KW-1133">Transmembrane helix</keyword>
<dbReference type="AlphaFoldDB" id="A0AAW1XIC4"/>
<name>A0AAW1XIC4_RUBAR</name>
<dbReference type="Proteomes" id="UP001457282">
    <property type="component" value="Unassembled WGS sequence"/>
</dbReference>
<feature type="transmembrane region" description="Helical" evidence="1">
    <location>
        <begin position="31"/>
        <end position="51"/>
    </location>
</feature>
<organism evidence="2 3">
    <name type="scientific">Rubus argutus</name>
    <name type="common">Southern blackberry</name>
    <dbReference type="NCBI Taxonomy" id="59490"/>
    <lineage>
        <taxon>Eukaryota</taxon>
        <taxon>Viridiplantae</taxon>
        <taxon>Streptophyta</taxon>
        <taxon>Embryophyta</taxon>
        <taxon>Tracheophyta</taxon>
        <taxon>Spermatophyta</taxon>
        <taxon>Magnoliopsida</taxon>
        <taxon>eudicotyledons</taxon>
        <taxon>Gunneridae</taxon>
        <taxon>Pentapetalae</taxon>
        <taxon>rosids</taxon>
        <taxon>fabids</taxon>
        <taxon>Rosales</taxon>
        <taxon>Rosaceae</taxon>
        <taxon>Rosoideae</taxon>
        <taxon>Rosoideae incertae sedis</taxon>
        <taxon>Rubus</taxon>
    </lineage>
</organism>
<dbReference type="PANTHER" id="PTHR36714:SF7">
    <property type="entry name" value="TRANSMEMBRANE PROTEIN"/>
    <property type="match status" value="1"/>
</dbReference>